<reference evidence="1" key="1">
    <citation type="submission" date="2023-05" db="EMBL/GenBank/DDBJ databases">
        <title>Whole genome sequence of Commensalibacter sp.</title>
        <authorList>
            <person name="Charoenyingcharoen P."/>
            <person name="Yukphan P."/>
        </authorList>
    </citation>
    <scope>NUCLEOTIDE SEQUENCE</scope>
    <source>
        <strain evidence="1">TBRC 10068</strain>
    </source>
</reference>
<dbReference type="Proteomes" id="UP001431775">
    <property type="component" value="Unassembled WGS sequence"/>
</dbReference>
<accession>A0ABT6Q738</accession>
<proteinExistence type="predicted"/>
<evidence type="ECO:0000313" key="2">
    <source>
        <dbReference type="Proteomes" id="UP001431775"/>
    </source>
</evidence>
<comment type="caution">
    <text evidence="1">The sequence shown here is derived from an EMBL/GenBank/DDBJ whole genome shotgun (WGS) entry which is preliminary data.</text>
</comment>
<name>A0ABT6Q738_9PROT</name>
<keyword evidence="2" id="KW-1185">Reference proteome</keyword>
<dbReference type="EMBL" id="JASBAN010000001">
    <property type="protein sequence ID" value="MDI2112700.1"/>
    <property type="molecule type" value="Genomic_DNA"/>
</dbReference>
<dbReference type="RefSeq" id="WP_281462334.1">
    <property type="nucleotide sequence ID" value="NZ_JASBAN010000001.1"/>
</dbReference>
<gene>
    <name evidence="1" type="ORF">QJV33_05280</name>
</gene>
<sequence length="143" mass="16829">MIEIKGERELIQINVTQSNTDKKQWQSGDNVNCNIYFQKLECKFASKDIVISYDALENFNRGLKQLINHDEGDCFLNDENRLIALKYVIDRDPFRSVIVTKGNIYKLEFSFLYHEDSDISLSGYLYSNKEQLQQTIQEIEYLL</sequence>
<evidence type="ECO:0000313" key="1">
    <source>
        <dbReference type="EMBL" id="MDI2112700.1"/>
    </source>
</evidence>
<protein>
    <submittedName>
        <fullName evidence="1">Uncharacterized protein</fullName>
    </submittedName>
</protein>
<organism evidence="1 2">
    <name type="scientific">Commensalibacter nepenthis</name>
    <dbReference type="NCBI Taxonomy" id="3043872"/>
    <lineage>
        <taxon>Bacteria</taxon>
        <taxon>Pseudomonadati</taxon>
        <taxon>Pseudomonadota</taxon>
        <taxon>Alphaproteobacteria</taxon>
        <taxon>Acetobacterales</taxon>
        <taxon>Acetobacteraceae</taxon>
    </lineage>
</organism>